<feature type="transmembrane region" description="Helical" evidence="5">
    <location>
        <begin position="435"/>
        <end position="456"/>
    </location>
</feature>
<proteinExistence type="predicted"/>
<dbReference type="InterPro" id="IPR051533">
    <property type="entry name" value="WaaL-like"/>
</dbReference>
<sequence>MSKFYEKVAYRDVEEDIKSQKSMDKWIFRILLIVIGFVPLIVMASVIDVQTPLITNVDALTGGVKGDLFTHYKALAVLILTLIAGILFMTKILFMNGEIRKTKLNYAIGAFAVAIVLSTILSPNISIAIHGTYNQSEGAISWLCYLSIFFIAMNIEYPKKALNYILYSLYPFVLINLFIISMNFYGHDLLQNSAVSKFVKLFLPEGADITEGSILVGTLNQWNYMSGMFAIMTVMYLTAAVLERTIGRAIGHLVVAIMSIAVMFMSISTSGFLTVCVMMMVVLFVAFRSEKKVQSFTMIAVFLVVSAPVFHVLASKDARVWTESIGFVVKSNPYLKEEPAPVTSMKKDIEFEWMTKAYAAEKFELPVLPERAYAAGSGRAYIWEKSIELVKERPLFGYGLDTFMYNFPQYSIDARSGLYYENIITDKPHNMYVGWLYGTGIMGFLSVIVLIALSLINPLKITIKNNSSIVWILGIAWGSYLIQGIFNDSLPGTSESMWAIAGILLAMTFKNKEQLDGRDN</sequence>
<keyword evidence="4 5" id="KW-0472">Membrane</keyword>
<dbReference type="PANTHER" id="PTHR37422">
    <property type="entry name" value="TEICHURONIC ACID BIOSYNTHESIS PROTEIN TUAE"/>
    <property type="match status" value="1"/>
</dbReference>
<evidence type="ECO:0000256" key="3">
    <source>
        <dbReference type="ARBA" id="ARBA00022989"/>
    </source>
</evidence>
<dbReference type="Proteomes" id="UP001549363">
    <property type="component" value="Unassembled WGS sequence"/>
</dbReference>
<feature type="transmembrane region" description="Helical" evidence="5">
    <location>
        <begin position="249"/>
        <end position="266"/>
    </location>
</feature>
<reference evidence="7 8" key="1">
    <citation type="submission" date="2024-06" db="EMBL/GenBank/DDBJ databases">
        <title>Sorghum-associated microbial communities from plants grown in Nebraska, USA.</title>
        <authorList>
            <person name="Schachtman D."/>
        </authorList>
    </citation>
    <scope>NUCLEOTIDE SEQUENCE [LARGE SCALE GENOMIC DNA]</scope>
    <source>
        <strain evidence="7 8">736</strain>
    </source>
</reference>
<feature type="transmembrane region" description="Helical" evidence="5">
    <location>
        <begin position="74"/>
        <end position="94"/>
    </location>
</feature>
<feature type="transmembrane region" description="Helical" evidence="5">
    <location>
        <begin position="106"/>
        <end position="133"/>
    </location>
</feature>
<dbReference type="EMBL" id="JBEPSB010000006">
    <property type="protein sequence ID" value="MET4560621.1"/>
    <property type="molecule type" value="Genomic_DNA"/>
</dbReference>
<dbReference type="RefSeq" id="WP_107923639.1">
    <property type="nucleotide sequence ID" value="NZ_JBEPSB010000006.1"/>
</dbReference>
<evidence type="ECO:0000259" key="6">
    <source>
        <dbReference type="Pfam" id="PF04932"/>
    </source>
</evidence>
<gene>
    <name evidence="7" type="ORF">ABIA69_001765</name>
</gene>
<keyword evidence="3 5" id="KW-1133">Transmembrane helix</keyword>
<dbReference type="Pfam" id="PF04932">
    <property type="entry name" value="Wzy_C"/>
    <property type="match status" value="1"/>
</dbReference>
<feature type="domain" description="O-antigen ligase-related" evidence="6">
    <location>
        <begin position="255"/>
        <end position="447"/>
    </location>
</feature>
<dbReference type="PANTHER" id="PTHR37422:SF13">
    <property type="entry name" value="LIPOPOLYSACCHARIDE BIOSYNTHESIS PROTEIN PA4999-RELATED"/>
    <property type="match status" value="1"/>
</dbReference>
<feature type="transmembrane region" description="Helical" evidence="5">
    <location>
        <begin position="139"/>
        <end position="157"/>
    </location>
</feature>
<evidence type="ECO:0000256" key="2">
    <source>
        <dbReference type="ARBA" id="ARBA00022692"/>
    </source>
</evidence>
<protein>
    <recommendedName>
        <fullName evidence="6">O-antigen ligase-related domain-containing protein</fullName>
    </recommendedName>
</protein>
<feature type="transmembrane region" description="Helical" evidence="5">
    <location>
        <begin position="296"/>
        <end position="314"/>
    </location>
</feature>
<comment type="subcellular location">
    <subcellularLocation>
        <location evidence="1">Membrane</location>
        <topology evidence="1">Multi-pass membrane protein</topology>
    </subcellularLocation>
</comment>
<dbReference type="InterPro" id="IPR007016">
    <property type="entry name" value="O-antigen_ligase-rel_domated"/>
</dbReference>
<feature type="transmembrane region" description="Helical" evidence="5">
    <location>
        <begin position="164"/>
        <end position="185"/>
    </location>
</feature>
<evidence type="ECO:0000256" key="1">
    <source>
        <dbReference type="ARBA" id="ARBA00004141"/>
    </source>
</evidence>
<organism evidence="7 8">
    <name type="scientific">Lysinibacillus parviboronicapiens</name>
    <dbReference type="NCBI Taxonomy" id="436516"/>
    <lineage>
        <taxon>Bacteria</taxon>
        <taxon>Bacillati</taxon>
        <taxon>Bacillota</taxon>
        <taxon>Bacilli</taxon>
        <taxon>Bacillales</taxon>
        <taxon>Bacillaceae</taxon>
        <taxon>Lysinibacillus</taxon>
    </lineage>
</organism>
<accession>A0ABV2PI69</accession>
<keyword evidence="8" id="KW-1185">Reference proteome</keyword>
<evidence type="ECO:0000256" key="4">
    <source>
        <dbReference type="ARBA" id="ARBA00023136"/>
    </source>
</evidence>
<feature type="transmembrane region" description="Helical" evidence="5">
    <location>
        <begin position="26"/>
        <end position="47"/>
    </location>
</feature>
<comment type="caution">
    <text evidence="7">The sequence shown here is derived from an EMBL/GenBank/DDBJ whole genome shotgun (WGS) entry which is preliminary data.</text>
</comment>
<feature type="transmembrane region" description="Helical" evidence="5">
    <location>
        <begin position="222"/>
        <end position="242"/>
    </location>
</feature>
<evidence type="ECO:0000313" key="7">
    <source>
        <dbReference type="EMBL" id="MET4560621.1"/>
    </source>
</evidence>
<evidence type="ECO:0000256" key="5">
    <source>
        <dbReference type="SAM" id="Phobius"/>
    </source>
</evidence>
<feature type="transmembrane region" description="Helical" evidence="5">
    <location>
        <begin position="468"/>
        <end position="486"/>
    </location>
</feature>
<evidence type="ECO:0000313" key="8">
    <source>
        <dbReference type="Proteomes" id="UP001549363"/>
    </source>
</evidence>
<name>A0ABV2PI69_9BACI</name>
<keyword evidence="2 5" id="KW-0812">Transmembrane</keyword>
<feature type="transmembrane region" description="Helical" evidence="5">
    <location>
        <begin position="272"/>
        <end position="289"/>
    </location>
</feature>